<evidence type="ECO:0000256" key="1">
    <source>
        <dbReference type="ARBA" id="ARBA00006346"/>
    </source>
</evidence>
<evidence type="ECO:0000256" key="2">
    <source>
        <dbReference type="ARBA" id="ARBA00022518"/>
    </source>
</evidence>
<keyword evidence="6 16" id="KW-0479">Metal-binding</keyword>
<feature type="zinc finger region" evidence="16">
    <location>
        <begin position="100"/>
        <end position="136"/>
    </location>
</feature>
<evidence type="ECO:0000256" key="9">
    <source>
        <dbReference type="ARBA" id="ARBA00023015"/>
    </source>
</evidence>
<comment type="subcellular location">
    <subcellularLocation>
        <location evidence="16 17">Host cytoplasm</location>
    </subcellularLocation>
    <subcellularLocation>
        <location evidence="16 17">Host nucleus</location>
    </subcellularLocation>
</comment>
<keyword evidence="12 16" id="KW-0804">Transcription</keyword>
<feature type="zinc finger region" evidence="16">
    <location>
        <begin position="27"/>
        <end position="63"/>
    </location>
</feature>
<evidence type="ECO:0000256" key="3">
    <source>
        <dbReference type="ARBA" id="ARBA00022562"/>
    </source>
</evidence>
<keyword evidence="3 16" id="KW-1048">Host nucleus</keyword>
<dbReference type="HAMAP" id="MF_04006">
    <property type="entry name" value="HPV_E6"/>
    <property type="match status" value="1"/>
</dbReference>
<dbReference type="Gene3D" id="3.30.240.40">
    <property type="entry name" value="E6 early regulatory protein"/>
    <property type="match status" value="2"/>
</dbReference>
<keyword evidence="14 16" id="KW-0899">Viral immunoevasion</keyword>
<gene>
    <name evidence="16" type="primary">E6</name>
</gene>
<evidence type="ECO:0000256" key="6">
    <source>
        <dbReference type="ARBA" id="ARBA00022723"/>
    </source>
</evidence>
<keyword evidence="7 16" id="KW-0863">Zinc-finger</keyword>
<keyword evidence="2 16" id="KW-0244">Early protein</keyword>
<dbReference type="GO" id="GO:0039648">
    <property type="term" value="P:symbiont-mediated perturbation of host ubiquitin-like protein modification"/>
    <property type="evidence" value="ECO:0007669"/>
    <property type="project" value="UniProtKB-UniRule"/>
</dbReference>
<dbReference type="Pfam" id="PF00518">
    <property type="entry name" value="E6"/>
    <property type="match status" value="1"/>
</dbReference>
<comment type="function">
    <text evidence="16">Plays a major role in the induction and maintenance of cellular transformation. E6 associates with host UBE3A/E6-AP ubiquitin-protein ligase and modulates its activity. Protects host keratinocytes from apoptosis by mediating the degradation of host BAK1. May also inhibit host immune response.</text>
</comment>
<evidence type="ECO:0000256" key="13">
    <source>
        <dbReference type="ARBA" id="ARBA00023200"/>
    </source>
</evidence>
<evidence type="ECO:0000256" key="5">
    <source>
        <dbReference type="ARBA" id="ARBA00022632"/>
    </source>
</evidence>
<dbReference type="GO" id="GO:0042025">
    <property type="term" value="C:host cell nucleus"/>
    <property type="evidence" value="ECO:0007669"/>
    <property type="project" value="UniProtKB-SubCell"/>
</dbReference>
<keyword evidence="11 16" id="KW-0010">Activator</keyword>
<accession>A0A385PJZ1</accession>
<evidence type="ECO:0000256" key="8">
    <source>
        <dbReference type="ARBA" id="ARBA00022833"/>
    </source>
</evidence>
<proteinExistence type="inferred from homology"/>
<dbReference type="GO" id="GO:0052170">
    <property type="term" value="P:symbiont-mediated suppression of host innate immune response"/>
    <property type="evidence" value="ECO:0007669"/>
    <property type="project" value="UniProtKB-KW"/>
</dbReference>
<sequence>MADSFPRSLDEYCKIFKVSFFDLRLLCIFCKFPTSLEDLASFYNKRLSLVWRENKAHACCSKCIRLSAAVEREQYCLCIVNCCFLDALVGKPLKDISMRCVHCYALLDYAEKLDACASDRKVFLVRGSWRTECRNCAEKE</sequence>
<comment type="similarity">
    <text evidence="1 16 17">Belongs to the papillomaviridae E6 protein family.</text>
</comment>
<keyword evidence="5 16" id="KW-1090">Inhibition of host innate immune response by virus</keyword>
<protein>
    <recommendedName>
        <fullName evidence="16 17">Protein E6</fullName>
    </recommendedName>
</protein>
<keyword evidence="10 16" id="KW-0238">DNA-binding</keyword>
<keyword evidence="13 16" id="KW-1035">Host cytoplasm</keyword>
<keyword evidence="8 16" id="KW-0862">Zinc</keyword>
<dbReference type="GO" id="GO:0006351">
    <property type="term" value="P:DNA-templated transcription"/>
    <property type="evidence" value="ECO:0007669"/>
    <property type="project" value="UniProtKB-UniRule"/>
</dbReference>
<name>A0A385PJZ1_9PAPI</name>
<keyword evidence="15 16" id="KW-1119">Modulation of host cell apoptosis by virus</keyword>
<evidence type="ECO:0000256" key="16">
    <source>
        <dbReference type="HAMAP-Rule" id="MF_04006"/>
    </source>
</evidence>
<dbReference type="SUPFAM" id="SSF161229">
    <property type="entry name" value="E6 C-terminal domain-like"/>
    <property type="match status" value="2"/>
</dbReference>
<evidence type="ECO:0000313" key="18">
    <source>
        <dbReference type="EMBL" id="AYA94357.1"/>
    </source>
</evidence>
<dbReference type="InterPro" id="IPR038575">
    <property type="entry name" value="E6_sf"/>
</dbReference>
<dbReference type="GO" id="GO:0006355">
    <property type="term" value="P:regulation of DNA-templated transcription"/>
    <property type="evidence" value="ECO:0007669"/>
    <property type="project" value="UniProtKB-UniRule"/>
</dbReference>
<dbReference type="GO" id="GO:0008270">
    <property type="term" value="F:zinc ion binding"/>
    <property type="evidence" value="ECO:0007669"/>
    <property type="project" value="UniProtKB-KW"/>
</dbReference>
<dbReference type="GO" id="GO:0003677">
    <property type="term" value="F:DNA binding"/>
    <property type="evidence" value="ECO:0007669"/>
    <property type="project" value="UniProtKB-UniRule"/>
</dbReference>
<dbReference type="GO" id="GO:0039502">
    <property type="term" value="P:symbiont-mediated suppression of host type I interferon-mediated signaling pathway"/>
    <property type="evidence" value="ECO:0007669"/>
    <property type="project" value="UniProtKB-UniRule"/>
</dbReference>
<reference evidence="18" key="1">
    <citation type="journal article" date="2018" name="Nat. Med.">
        <title>Expanded skin virome in DOCK8-deficient patients.</title>
        <authorList>
            <consortium name="NISC Comparative Sequencing Program"/>
            <person name="Tirosh O."/>
            <person name="Conlan S."/>
            <person name="Deming C."/>
            <person name="Lee-Lin S.Q."/>
            <person name="Huang X."/>
            <person name="Su H.C."/>
            <person name="Freeman A.F."/>
            <person name="Segre J.A."/>
            <person name="Kong H.H."/>
        </authorList>
    </citation>
    <scope>NUCLEOTIDE SEQUENCE</scope>
    <source>
        <strain evidence="18">HPV-mSK_175</strain>
    </source>
</reference>
<comment type="subunit">
    <text evidence="16">Forms homodimers. Interacts with ubiquitin-protein ligase UBE3A/E6-AP; this interaction stimulates UBE3A ubiquitin activity. Interacts with host BAK1.</text>
</comment>
<evidence type="ECO:0000256" key="7">
    <source>
        <dbReference type="ARBA" id="ARBA00022771"/>
    </source>
</evidence>
<dbReference type="InterPro" id="IPR001334">
    <property type="entry name" value="E6"/>
</dbReference>
<evidence type="ECO:0000256" key="4">
    <source>
        <dbReference type="ARBA" id="ARBA00022581"/>
    </source>
</evidence>
<evidence type="ECO:0000256" key="14">
    <source>
        <dbReference type="ARBA" id="ARBA00023280"/>
    </source>
</evidence>
<evidence type="ECO:0000256" key="12">
    <source>
        <dbReference type="ARBA" id="ARBA00023163"/>
    </source>
</evidence>
<evidence type="ECO:0000256" key="10">
    <source>
        <dbReference type="ARBA" id="ARBA00023125"/>
    </source>
</evidence>
<organism evidence="18">
    <name type="scientific">Human papillomavirus</name>
    <dbReference type="NCBI Taxonomy" id="10566"/>
    <lineage>
        <taxon>Viruses</taxon>
        <taxon>Monodnaviria</taxon>
        <taxon>Shotokuvirae</taxon>
        <taxon>Cossaviricota</taxon>
        <taxon>Papovaviricetes</taxon>
        <taxon>Zurhausenvirales</taxon>
        <taxon>Papillomaviridae</taxon>
    </lineage>
</organism>
<keyword evidence="9 16" id="KW-0805">Transcription regulation</keyword>
<evidence type="ECO:0000256" key="17">
    <source>
        <dbReference type="RuleBase" id="RU363123"/>
    </source>
</evidence>
<evidence type="ECO:0000256" key="15">
    <source>
        <dbReference type="ARBA" id="ARBA00023323"/>
    </source>
</evidence>
<keyword evidence="4 16" id="KW-0945">Host-virus interaction</keyword>
<dbReference type="GO" id="GO:0052150">
    <property type="term" value="P:symbiont-mediated perturbation of host apoptosis"/>
    <property type="evidence" value="ECO:0007669"/>
    <property type="project" value="UniProtKB-KW"/>
</dbReference>
<dbReference type="GO" id="GO:0030430">
    <property type="term" value="C:host cell cytoplasm"/>
    <property type="evidence" value="ECO:0007669"/>
    <property type="project" value="UniProtKB-SubCell"/>
</dbReference>
<evidence type="ECO:0000256" key="11">
    <source>
        <dbReference type="ARBA" id="ARBA00023159"/>
    </source>
</evidence>
<comment type="caution">
    <text evidence="16">Lacks conserved residue(s) required for the propagation of feature annotation.</text>
</comment>
<dbReference type="EMBL" id="MH777317">
    <property type="protein sequence ID" value="AYA94357.1"/>
    <property type="molecule type" value="Genomic_DNA"/>
</dbReference>